<name>A0A1W4WZX1_AGRPL</name>
<reference evidence="3" key="1">
    <citation type="submission" date="2025-08" db="UniProtKB">
        <authorList>
            <consortium name="RefSeq"/>
        </authorList>
    </citation>
    <scope>IDENTIFICATION</scope>
    <source>
        <tissue evidence="3">Entire body</tissue>
    </source>
</reference>
<dbReference type="Proteomes" id="UP000192223">
    <property type="component" value="Unplaced"/>
</dbReference>
<dbReference type="STRING" id="224129.A0A1W4WZX1"/>
<evidence type="ECO:0000313" key="3">
    <source>
        <dbReference type="RefSeq" id="XP_018325703.1"/>
    </source>
</evidence>
<gene>
    <name evidence="3" type="primary">LOC108737378</name>
</gene>
<dbReference type="RefSeq" id="XP_018325703.1">
    <property type="nucleotide sequence ID" value="XM_018470201.2"/>
</dbReference>
<proteinExistence type="predicted"/>
<sequence length="220" mass="25727">MSEQSSKSALDIQQLEEPNIIKENDASESLLQLREKELLEKISQFEIKMRKDDEIIKQLEEKLQNVTTEKDELKTKNEALQKEVTDINTTLAQNPKNGKNLLLEKTKICRNQELQIEALSQQIGSLKEIVAITKDLLDVRNIEVKQLEDKIDIMEQKFNVEKEKHSLLNQKLDTMVKLNSDLKKEYETQLSLFTQLRESYKQRENLNDTVQKLSDDIEKK</sequence>
<dbReference type="AlphaFoldDB" id="A0A1W4WZX1"/>
<accession>A0A1W4WZX1</accession>
<keyword evidence="2" id="KW-1185">Reference proteome</keyword>
<evidence type="ECO:0000313" key="2">
    <source>
        <dbReference type="Proteomes" id="UP000192223"/>
    </source>
</evidence>
<dbReference type="KEGG" id="apln:108737378"/>
<dbReference type="InParanoid" id="A0A1W4WZX1"/>
<organism evidence="2 3">
    <name type="scientific">Agrilus planipennis</name>
    <name type="common">Emerald ash borer</name>
    <name type="synonym">Agrilus marcopoli</name>
    <dbReference type="NCBI Taxonomy" id="224129"/>
    <lineage>
        <taxon>Eukaryota</taxon>
        <taxon>Metazoa</taxon>
        <taxon>Ecdysozoa</taxon>
        <taxon>Arthropoda</taxon>
        <taxon>Hexapoda</taxon>
        <taxon>Insecta</taxon>
        <taxon>Pterygota</taxon>
        <taxon>Neoptera</taxon>
        <taxon>Endopterygota</taxon>
        <taxon>Coleoptera</taxon>
        <taxon>Polyphaga</taxon>
        <taxon>Elateriformia</taxon>
        <taxon>Buprestoidea</taxon>
        <taxon>Buprestidae</taxon>
        <taxon>Agrilinae</taxon>
        <taxon>Agrilus</taxon>
    </lineage>
</organism>
<evidence type="ECO:0000256" key="1">
    <source>
        <dbReference type="SAM" id="Coils"/>
    </source>
</evidence>
<dbReference type="OrthoDB" id="6620016at2759"/>
<keyword evidence="1" id="KW-0175">Coiled coil</keyword>
<feature type="coiled-coil region" evidence="1">
    <location>
        <begin position="42"/>
        <end position="164"/>
    </location>
</feature>
<protein>
    <submittedName>
        <fullName evidence="3">Filament-like plant protein 1</fullName>
    </submittedName>
</protein>
<dbReference type="GeneID" id="108737378"/>